<evidence type="ECO:0000313" key="2">
    <source>
        <dbReference type="EMBL" id="KAF7997248.1"/>
    </source>
</evidence>
<keyword evidence="3" id="KW-1185">Reference proteome</keyword>
<proteinExistence type="predicted"/>
<accession>A0A835CX91</accession>
<dbReference type="Proteomes" id="UP000639338">
    <property type="component" value="Unassembled WGS sequence"/>
</dbReference>
<dbReference type="AlphaFoldDB" id="A0A835CX91"/>
<keyword evidence="1" id="KW-1133">Transmembrane helix</keyword>
<dbReference type="EMBL" id="JACMRX010000001">
    <property type="protein sequence ID" value="KAF7997248.1"/>
    <property type="molecule type" value="Genomic_DNA"/>
</dbReference>
<keyword evidence="1" id="KW-0472">Membrane</keyword>
<evidence type="ECO:0000256" key="1">
    <source>
        <dbReference type="SAM" id="Phobius"/>
    </source>
</evidence>
<keyword evidence="1" id="KW-0812">Transmembrane</keyword>
<sequence>MQIFLVCLVPIGTNFMVTYGAPLDWDNVPLVSQGKMFTWIWILTTCTLGGFIIGSVTGGPVGGSAGAVGGSLVADGTSTFLYNKPMGMIDHALHLEKKTTGEHIDAALDLTFTAVGPQVGKSTVNSSKKKISLKLERPNPRQVSITSSEVEAVFSNPSYKNTKPSTGSESYADILIKLDSEEQNRQRQMKG</sequence>
<comment type="caution">
    <text evidence="2">The sequence shown here is derived from an EMBL/GenBank/DDBJ whole genome shotgun (WGS) entry which is preliminary data.</text>
</comment>
<evidence type="ECO:0000313" key="3">
    <source>
        <dbReference type="Proteomes" id="UP000639338"/>
    </source>
</evidence>
<organism evidence="2 3">
    <name type="scientific">Aphidius gifuensis</name>
    <name type="common">Parasitoid wasp</name>
    <dbReference type="NCBI Taxonomy" id="684658"/>
    <lineage>
        <taxon>Eukaryota</taxon>
        <taxon>Metazoa</taxon>
        <taxon>Ecdysozoa</taxon>
        <taxon>Arthropoda</taxon>
        <taxon>Hexapoda</taxon>
        <taxon>Insecta</taxon>
        <taxon>Pterygota</taxon>
        <taxon>Neoptera</taxon>
        <taxon>Endopterygota</taxon>
        <taxon>Hymenoptera</taxon>
        <taxon>Apocrita</taxon>
        <taxon>Ichneumonoidea</taxon>
        <taxon>Braconidae</taxon>
        <taxon>Aphidiinae</taxon>
        <taxon>Aphidius</taxon>
    </lineage>
</organism>
<name>A0A835CX91_APHGI</name>
<reference evidence="2 3" key="1">
    <citation type="submission" date="2020-08" db="EMBL/GenBank/DDBJ databases">
        <title>Aphidius gifuensis genome sequencing and assembly.</title>
        <authorList>
            <person name="Du Z."/>
        </authorList>
    </citation>
    <scope>NUCLEOTIDE SEQUENCE [LARGE SCALE GENOMIC DNA]</scope>
    <source>
        <strain evidence="2">YNYX2018</strain>
        <tissue evidence="2">Adults</tissue>
    </source>
</reference>
<gene>
    <name evidence="2" type="ORF">HCN44_005525</name>
</gene>
<protein>
    <submittedName>
        <fullName evidence="2">Uncharacterized protein</fullName>
    </submittedName>
</protein>
<feature type="transmembrane region" description="Helical" evidence="1">
    <location>
        <begin position="36"/>
        <end position="56"/>
    </location>
</feature>